<reference evidence="1 2" key="1">
    <citation type="submission" date="2020-07" db="EMBL/GenBank/DDBJ databases">
        <title>Sequencing the genomes of 1000 actinobacteria strains.</title>
        <authorList>
            <person name="Klenk H.-P."/>
        </authorList>
    </citation>
    <scope>NUCLEOTIDE SEQUENCE [LARGE SCALE GENOMIC DNA]</scope>
    <source>
        <strain evidence="1 2">DSM 18248</strain>
    </source>
</reference>
<dbReference type="AlphaFoldDB" id="A0A7Y9YCT9"/>
<dbReference type="RefSeq" id="WP_179530789.1">
    <property type="nucleotide sequence ID" value="NZ_BAAAPP010000004.1"/>
</dbReference>
<name>A0A7Y9YCT9_9ACTN</name>
<dbReference type="EMBL" id="JACBZI010000001">
    <property type="protein sequence ID" value="NYI09870.1"/>
    <property type="molecule type" value="Genomic_DNA"/>
</dbReference>
<evidence type="ECO:0000313" key="1">
    <source>
        <dbReference type="EMBL" id="NYI09870.1"/>
    </source>
</evidence>
<accession>A0A7Y9YCT9</accession>
<sequence length="70" mass="7285">MIARMSVGIAAIAANQALRRWLTPSRQQSLRLPAWCAEAAPGVVGLLVTVLASEAVGRVSFPPAAPSEAM</sequence>
<keyword evidence="2" id="KW-1185">Reference proteome</keyword>
<organism evidence="1 2">
    <name type="scientific">Nocardioides marinus</name>
    <dbReference type="NCBI Taxonomy" id="374514"/>
    <lineage>
        <taxon>Bacteria</taxon>
        <taxon>Bacillati</taxon>
        <taxon>Actinomycetota</taxon>
        <taxon>Actinomycetes</taxon>
        <taxon>Propionibacteriales</taxon>
        <taxon>Nocardioidaceae</taxon>
        <taxon>Nocardioides</taxon>
    </lineage>
</organism>
<proteinExistence type="predicted"/>
<comment type="caution">
    <text evidence="1">The sequence shown here is derived from an EMBL/GenBank/DDBJ whole genome shotgun (WGS) entry which is preliminary data.</text>
</comment>
<protein>
    <submittedName>
        <fullName evidence="1">Uncharacterized protein</fullName>
    </submittedName>
</protein>
<gene>
    <name evidence="1" type="ORF">BKA05_001385</name>
</gene>
<dbReference type="Proteomes" id="UP000537326">
    <property type="component" value="Unassembled WGS sequence"/>
</dbReference>
<evidence type="ECO:0000313" key="2">
    <source>
        <dbReference type="Proteomes" id="UP000537326"/>
    </source>
</evidence>